<dbReference type="EMBL" id="BTSY01000002">
    <property type="protein sequence ID" value="GMT14846.1"/>
    <property type="molecule type" value="Genomic_DNA"/>
</dbReference>
<keyword evidence="13" id="KW-1185">Reference proteome</keyword>
<comment type="catalytic activity">
    <reaction evidence="9">
        <text>L-seryl-[protein] + ATP = O-phospho-L-seryl-[protein] + ADP + H(+)</text>
        <dbReference type="Rhea" id="RHEA:17989"/>
        <dbReference type="Rhea" id="RHEA-COMP:9863"/>
        <dbReference type="Rhea" id="RHEA-COMP:11604"/>
        <dbReference type="ChEBI" id="CHEBI:15378"/>
        <dbReference type="ChEBI" id="CHEBI:29999"/>
        <dbReference type="ChEBI" id="CHEBI:30616"/>
        <dbReference type="ChEBI" id="CHEBI:83421"/>
        <dbReference type="ChEBI" id="CHEBI:456216"/>
        <dbReference type="EC" id="2.7.11.22"/>
    </reaction>
</comment>
<dbReference type="Pfam" id="PF00069">
    <property type="entry name" value="Pkinase"/>
    <property type="match status" value="1"/>
</dbReference>
<dbReference type="Proteomes" id="UP001432322">
    <property type="component" value="Unassembled WGS sequence"/>
</dbReference>
<dbReference type="InterPro" id="IPR045267">
    <property type="entry name" value="CDK11/PITSLRE_STKc"/>
</dbReference>
<dbReference type="InterPro" id="IPR011009">
    <property type="entry name" value="Kinase-like_dom_sf"/>
</dbReference>
<comment type="caution">
    <text evidence="12">The sequence shown here is derived from an EMBL/GenBank/DDBJ whole genome shotgun (WGS) entry which is preliminary data.</text>
</comment>
<evidence type="ECO:0000256" key="10">
    <source>
        <dbReference type="SAM" id="MobiDB-lite"/>
    </source>
</evidence>
<sequence>MSASPVGRVGSEDGEASDSGNDKPIVAAIEKDDRKKDKKKKHKHKHDREKKDSDGDEEERLRRRLIEKREKEEHKKKSESGDEEDELFTIQPGADQKRKEKEREKMRERREERDDRGDRDRREVKSFHECIWIVDHRDDRRREMDRRDWKDDRRREVRPPPHRGHPRGAPSHQGRERSHRRSRSRSIDRKRREEKRSRDRSRDGKRERKESEKKKDDKEREKGKEMEKLEVKEEEKKEEKEEKMEVDEKKEEGEEENEAEMKSEVESREGTATPTQSNNDNKSKKYSKFDSSPESNEVPDSPYQSEVDYDSDAPGSHENEEAEEEEIIDLSTIPFEKLTSEQKGMLSPDSRKNAEKEWQGRLISQLPVYFPGVNGCRSIAEYECINRIEEGTFGVVYRGKDRRTDEVVALKRLKMDREKDGFPITSLREVNMLLKARGHENIVNVLEIVVGSNTDKTFLVMEFVEHDMKALMETMSRNNKTFKLGEVKTLMMQLLSGMNHLHDLWILHRDLKSSNLLLNHKAVLKIADFGLAREYGNPLKAYTEVVVTLWYRSPELLLGIEKYSTEIDMWSVGCLMAEFLTLKPLFPGRSEIEQVKKIFMELGTPSEKVWKGYDNLKGLKQFTPPVYQYNQLRKTFPAKQLSESGFRLLNELLRFDPAERISAKAAMENDWFKEDPQPIAREMFPTFPAKSEQGKKPPPAQAKKNAEEKPQVSAAHSQLLSGLQVSLDQAASAAKGFTLKF</sequence>
<dbReference type="GO" id="GO:0005634">
    <property type="term" value="C:nucleus"/>
    <property type="evidence" value="ECO:0007669"/>
    <property type="project" value="TreeGrafter"/>
</dbReference>
<feature type="region of interest" description="Disordered" evidence="10">
    <location>
        <begin position="688"/>
        <end position="715"/>
    </location>
</feature>
<evidence type="ECO:0000313" key="12">
    <source>
        <dbReference type="EMBL" id="GMT14846.1"/>
    </source>
</evidence>
<evidence type="ECO:0000256" key="9">
    <source>
        <dbReference type="ARBA" id="ARBA00048367"/>
    </source>
</evidence>
<reference evidence="12" key="1">
    <citation type="submission" date="2023-10" db="EMBL/GenBank/DDBJ databases">
        <title>Genome assembly of Pristionchus species.</title>
        <authorList>
            <person name="Yoshida K."/>
            <person name="Sommer R.J."/>
        </authorList>
    </citation>
    <scope>NUCLEOTIDE SEQUENCE</scope>
    <source>
        <strain evidence="12">RS5133</strain>
    </source>
</reference>
<evidence type="ECO:0000256" key="5">
    <source>
        <dbReference type="ARBA" id="ARBA00022741"/>
    </source>
</evidence>
<evidence type="ECO:0000313" key="13">
    <source>
        <dbReference type="Proteomes" id="UP001432322"/>
    </source>
</evidence>
<keyword evidence="7" id="KW-0067">ATP-binding</keyword>
<organism evidence="12 13">
    <name type="scientific">Pristionchus fissidentatus</name>
    <dbReference type="NCBI Taxonomy" id="1538716"/>
    <lineage>
        <taxon>Eukaryota</taxon>
        <taxon>Metazoa</taxon>
        <taxon>Ecdysozoa</taxon>
        <taxon>Nematoda</taxon>
        <taxon>Chromadorea</taxon>
        <taxon>Rhabditida</taxon>
        <taxon>Rhabditina</taxon>
        <taxon>Diplogasteromorpha</taxon>
        <taxon>Diplogasteroidea</taxon>
        <taxon>Neodiplogasteridae</taxon>
        <taxon>Pristionchus</taxon>
    </lineage>
</organism>
<feature type="non-terminal residue" evidence="12">
    <location>
        <position position="741"/>
    </location>
</feature>
<feature type="region of interest" description="Disordered" evidence="10">
    <location>
        <begin position="1"/>
        <end position="127"/>
    </location>
</feature>
<keyword evidence="3" id="KW-0723">Serine/threonine-protein kinase</keyword>
<evidence type="ECO:0000256" key="3">
    <source>
        <dbReference type="ARBA" id="ARBA00022527"/>
    </source>
</evidence>
<feature type="compositionally biased region" description="Basic and acidic residues" evidence="10">
    <location>
        <begin position="259"/>
        <end position="269"/>
    </location>
</feature>
<evidence type="ECO:0000256" key="1">
    <source>
        <dbReference type="ARBA" id="ARBA00006485"/>
    </source>
</evidence>
<dbReference type="GO" id="GO:0040019">
    <property type="term" value="P:positive regulation of embryonic development"/>
    <property type="evidence" value="ECO:0007669"/>
    <property type="project" value="UniProtKB-ARBA"/>
</dbReference>
<feature type="compositionally biased region" description="Basic and acidic residues" evidence="10">
    <location>
        <begin position="140"/>
        <end position="159"/>
    </location>
</feature>
<dbReference type="FunFam" id="1.10.510.10:FF:000533">
    <property type="entry name" value="cyclin-dependent kinase 10"/>
    <property type="match status" value="1"/>
</dbReference>
<dbReference type="EC" id="2.7.11.22" evidence="2"/>
<dbReference type="PANTHER" id="PTHR24056">
    <property type="entry name" value="CELL DIVISION PROTEIN KINASE"/>
    <property type="match status" value="1"/>
</dbReference>
<dbReference type="FunFam" id="3.30.200.20:FF:000054">
    <property type="entry name" value="Cyclin-dependent kinase 11B"/>
    <property type="match status" value="1"/>
</dbReference>
<dbReference type="InterPro" id="IPR000719">
    <property type="entry name" value="Prot_kinase_dom"/>
</dbReference>
<protein>
    <recommendedName>
        <fullName evidence="2">cyclin-dependent kinase</fullName>
        <ecNumber evidence="2">2.7.11.22</ecNumber>
    </recommendedName>
</protein>
<dbReference type="CDD" id="cd07843">
    <property type="entry name" value="STKc_CDC2L1"/>
    <property type="match status" value="1"/>
</dbReference>
<comment type="similarity">
    <text evidence="1">Belongs to the protein kinase superfamily. CMGC Ser/Thr protein kinase family. CDC2/CDKX subfamily.</text>
</comment>
<dbReference type="GO" id="GO:0005524">
    <property type="term" value="F:ATP binding"/>
    <property type="evidence" value="ECO:0007669"/>
    <property type="project" value="UniProtKB-KW"/>
</dbReference>
<dbReference type="Gene3D" id="1.10.510.10">
    <property type="entry name" value="Transferase(Phosphotransferase) domain 1"/>
    <property type="match status" value="1"/>
</dbReference>
<keyword evidence="5" id="KW-0547">Nucleotide-binding</keyword>
<dbReference type="PANTHER" id="PTHR24056:SF107">
    <property type="entry name" value="CYCLIN-DEPENDENT KINASE 11A-RELATED"/>
    <property type="match status" value="1"/>
</dbReference>
<accession>A0AAV5V650</accession>
<keyword evidence="6" id="KW-0418">Kinase</keyword>
<evidence type="ECO:0000256" key="8">
    <source>
        <dbReference type="ARBA" id="ARBA00047811"/>
    </source>
</evidence>
<evidence type="ECO:0000259" key="11">
    <source>
        <dbReference type="PROSITE" id="PS50011"/>
    </source>
</evidence>
<proteinExistence type="inferred from homology"/>
<feature type="compositionally biased region" description="Basic residues" evidence="10">
    <location>
        <begin position="36"/>
        <end position="48"/>
    </location>
</feature>
<dbReference type="InterPro" id="IPR008271">
    <property type="entry name" value="Ser/Thr_kinase_AS"/>
</dbReference>
<evidence type="ECO:0000256" key="6">
    <source>
        <dbReference type="ARBA" id="ARBA00022777"/>
    </source>
</evidence>
<dbReference type="PROSITE" id="PS00108">
    <property type="entry name" value="PROTEIN_KINASE_ST"/>
    <property type="match status" value="1"/>
</dbReference>
<name>A0AAV5V650_9BILA</name>
<dbReference type="AlphaFoldDB" id="A0AAV5V650"/>
<dbReference type="PROSITE" id="PS50011">
    <property type="entry name" value="PROTEIN_KINASE_DOM"/>
    <property type="match status" value="1"/>
</dbReference>
<gene>
    <name evidence="12" type="ORF">PFISCL1PPCAC_6143</name>
</gene>
<feature type="compositionally biased region" description="Basic and acidic residues" evidence="10">
    <location>
        <begin position="185"/>
        <end position="252"/>
    </location>
</feature>
<feature type="compositionally biased region" description="Basic and acidic residues" evidence="10">
    <location>
        <begin position="95"/>
        <end position="127"/>
    </location>
</feature>
<evidence type="ECO:0000256" key="7">
    <source>
        <dbReference type="ARBA" id="ARBA00022840"/>
    </source>
</evidence>
<feature type="region of interest" description="Disordered" evidence="10">
    <location>
        <begin position="140"/>
        <end position="331"/>
    </location>
</feature>
<evidence type="ECO:0000256" key="4">
    <source>
        <dbReference type="ARBA" id="ARBA00022679"/>
    </source>
</evidence>
<feature type="compositionally biased region" description="Basic and acidic residues" evidence="10">
    <location>
        <begin position="67"/>
        <end position="80"/>
    </location>
</feature>
<keyword evidence="4" id="KW-0808">Transferase</keyword>
<feature type="domain" description="Protein kinase" evidence="11">
    <location>
        <begin position="382"/>
        <end position="672"/>
    </location>
</feature>
<dbReference type="GO" id="GO:0004693">
    <property type="term" value="F:cyclin-dependent protein serine/threonine kinase activity"/>
    <property type="evidence" value="ECO:0007669"/>
    <property type="project" value="UniProtKB-EC"/>
</dbReference>
<evidence type="ECO:0000256" key="2">
    <source>
        <dbReference type="ARBA" id="ARBA00012425"/>
    </source>
</evidence>
<dbReference type="SUPFAM" id="SSF56112">
    <property type="entry name" value="Protein kinase-like (PK-like)"/>
    <property type="match status" value="1"/>
</dbReference>
<dbReference type="SMART" id="SM00220">
    <property type="entry name" value="S_TKc"/>
    <property type="match status" value="1"/>
</dbReference>
<dbReference type="InterPro" id="IPR050108">
    <property type="entry name" value="CDK"/>
</dbReference>
<dbReference type="Gene3D" id="3.30.200.20">
    <property type="entry name" value="Phosphorylase Kinase, domain 1"/>
    <property type="match status" value="1"/>
</dbReference>
<comment type="catalytic activity">
    <reaction evidence="8">
        <text>L-threonyl-[protein] + ATP = O-phospho-L-threonyl-[protein] + ADP + H(+)</text>
        <dbReference type="Rhea" id="RHEA:46608"/>
        <dbReference type="Rhea" id="RHEA-COMP:11060"/>
        <dbReference type="Rhea" id="RHEA-COMP:11605"/>
        <dbReference type="ChEBI" id="CHEBI:15378"/>
        <dbReference type="ChEBI" id="CHEBI:30013"/>
        <dbReference type="ChEBI" id="CHEBI:30616"/>
        <dbReference type="ChEBI" id="CHEBI:61977"/>
        <dbReference type="ChEBI" id="CHEBI:456216"/>
        <dbReference type="EC" id="2.7.11.22"/>
    </reaction>
</comment>
<dbReference type="GO" id="GO:0007346">
    <property type="term" value="P:regulation of mitotic cell cycle"/>
    <property type="evidence" value="ECO:0007669"/>
    <property type="project" value="TreeGrafter"/>
</dbReference>